<reference evidence="5 6" key="1">
    <citation type="submission" date="2020-01" db="EMBL/GenBank/DDBJ databases">
        <title>Paenibacillus soybeanensis sp. nov. isolated from the nodules of soybean (Glycine max(L.) Merr).</title>
        <authorList>
            <person name="Wang H."/>
        </authorList>
    </citation>
    <scope>NUCLEOTIDE SEQUENCE [LARGE SCALE GENOMIC DNA]</scope>
    <source>
        <strain evidence="5 6">DSM 23054</strain>
    </source>
</reference>
<dbReference type="InterPro" id="IPR024884">
    <property type="entry name" value="NAPE-PLD"/>
</dbReference>
<feature type="domain" description="Metallo-beta-lactamase" evidence="4">
    <location>
        <begin position="66"/>
        <end position="262"/>
    </location>
</feature>
<dbReference type="InterPro" id="IPR001279">
    <property type="entry name" value="Metallo-B-lactamas"/>
</dbReference>
<dbReference type="GO" id="GO:0070290">
    <property type="term" value="F:N-acylphosphatidylethanolamine-specific phospholipase D activity"/>
    <property type="evidence" value="ECO:0007669"/>
    <property type="project" value="InterPro"/>
</dbReference>
<dbReference type="EMBL" id="JAAAMU010000011">
    <property type="protein sequence ID" value="NBC71273.1"/>
    <property type="molecule type" value="Genomic_DNA"/>
</dbReference>
<dbReference type="SMART" id="SM00849">
    <property type="entry name" value="Lactamase_B"/>
    <property type="match status" value="1"/>
</dbReference>
<evidence type="ECO:0000313" key="5">
    <source>
        <dbReference type="EMBL" id="NBC71273.1"/>
    </source>
</evidence>
<protein>
    <recommendedName>
        <fullName evidence="4">Metallo-beta-lactamase domain-containing protein</fullName>
    </recommendedName>
</protein>
<name>A0A7X4YRN3_9BACL</name>
<dbReference type="Proteomes" id="UP000558113">
    <property type="component" value="Unassembled WGS sequence"/>
</dbReference>
<dbReference type="GO" id="GO:0005737">
    <property type="term" value="C:cytoplasm"/>
    <property type="evidence" value="ECO:0007669"/>
    <property type="project" value="TreeGrafter"/>
</dbReference>
<dbReference type="AlphaFoldDB" id="A0A7X4YRN3"/>
<evidence type="ECO:0000256" key="3">
    <source>
        <dbReference type="ARBA" id="ARBA00048505"/>
    </source>
</evidence>
<sequence>MSARAGKKFENLVPTPMDMSLGTIVGMLREQFKRDPHRQPAKPIQVVPLTLSETPAPHGIQVTWFGHSAFLLELEGRRLLFDPMFSDSPSPVPSLFGSKRYSGILPLAPEAFPRLDAIILSHDHFDHLDKASIRKLMGKTERFVVPLGVRDRLIRWGVEPGRVTEHGWWDELELAGLRLACAPARHFSGRGLFDRNGSLWCSWILIGAENRVFFSGDSGYAPHFKEIGERFGPFDLTMMECGQYDARWANIHMMPEETVQAHLDVRGGLLIPVHWAAFTLGYHAWDDPVERAVLAARAQGVRIATPRIGETVDARADDYPQSAWWREARN</sequence>
<comment type="caution">
    <text evidence="5">The sequence shown here is derived from an EMBL/GenBank/DDBJ whole genome shotgun (WGS) entry which is preliminary data.</text>
</comment>
<keyword evidence="6" id="KW-1185">Reference proteome</keyword>
<evidence type="ECO:0000256" key="2">
    <source>
        <dbReference type="ARBA" id="ARBA00034301"/>
    </source>
</evidence>
<accession>A0A7X4YRN3</accession>
<dbReference type="GO" id="GO:0008270">
    <property type="term" value="F:zinc ion binding"/>
    <property type="evidence" value="ECO:0007669"/>
    <property type="project" value="InterPro"/>
</dbReference>
<dbReference type="PIRSF" id="PIRSF038896">
    <property type="entry name" value="NAPE-PLD"/>
    <property type="match status" value="1"/>
</dbReference>
<organism evidence="5 6">
    <name type="scientific">Paenibacillus sacheonensis</name>
    <dbReference type="NCBI Taxonomy" id="742054"/>
    <lineage>
        <taxon>Bacteria</taxon>
        <taxon>Bacillati</taxon>
        <taxon>Bacillota</taxon>
        <taxon>Bacilli</taxon>
        <taxon>Bacillales</taxon>
        <taxon>Paenibacillaceae</taxon>
        <taxon>Paenibacillus</taxon>
    </lineage>
</organism>
<dbReference type="OrthoDB" id="9805728at2"/>
<comment type="function">
    <text evidence="2">Counteracts the endogenous Pycsar antiviral defense system. Phosphodiesterase that enables metal-dependent hydrolysis of host cyclic nucleotide Pycsar defense signals such as cCMP and cUMP.</text>
</comment>
<dbReference type="PANTHER" id="PTHR15032:SF4">
    <property type="entry name" value="N-ACYL-PHOSPHATIDYLETHANOLAMINE-HYDROLYZING PHOSPHOLIPASE D"/>
    <property type="match status" value="1"/>
</dbReference>
<evidence type="ECO:0000259" key="4">
    <source>
        <dbReference type="SMART" id="SM00849"/>
    </source>
</evidence>
<dbReference type="Pfam" id="PF12706">
    <property type="entry name" value="Lactamase_B_2"/>
    <property type="match status" value="1"/>
</dbReference>
<comment type="catalytic activity">
    <reaction evidence="3">
        <text>3',5'-cyclic UMP + H2O = UMP + H(+)</text>
        <dbReference type="Rhea" id="RHEA:70575"/>
        <dbReference type="ChEBI" id="CHEBI:15377"/>
        <dbReference type="ChEBI" id="CHEBI:15378"/>
        <dbReference type="ChEBI" id="CHEBI:57865"/>
        <dbReference type="ChEBI" id="CHEBI:184387"/>
    </reaction>
    <physiologicalReaction direction="left-to-right" evidence="3">
        <dbReference type="Rhea" id="RHEA:70576"/>
    </physiologicalReaction>
</comment>
<gene>
    <name evidence="5" type="ORF">GT003_19945</name>
</gene>
<dbReference type="PANTHER" id="PTHR15032">
    <property type="entry name" value="N-ACYL-PHOSPHATIDYLETHANOLAMINE-HYDROLYZING PHOSPHOLIPASE D"/>
    <property type="match status" value="1"/>
</dbReference>
<dbReference type="InterPro" id="IPR036866">
    <property type="entry name" value="RibonucZ/Hydroxyglut_hydro"/>
</dbReference>
<dbReference type="RefSeq" id="WP_161701085.1">
    <property type="nucleotide sequence ID" value="NZ_JAAAMU010000011.1"/>
</dbReference>
<comment type="catalytic activity">
    <reaction evidence="1">
        <text>3',5'-cyclic CMP + H2O = CMP + H(+)</text>
        <dbReference type="Rhea" id="RHEA:72675"/>
        <dbReference type="ChEBI" id="CHEBI:15377"/>
        <dbReference type="ChEBI" id="CHEBI:15378"/>
        <dbReference type="ChEBI" id="CHEBI:58003"/>
        <dbReference type="ChEBI" id="CHEBI:60377"/>
    </reaction>
    <physiologicalReaction direction="left-to-right" evidence="1">
        <dbReference type="Rhea" id="RHEA:72676"/>
    </physiologicalReaction>
</comment>
<dbReference type="SUPFAM" id="SSF56281">
    <property type="entry name" value="Metallo-hydrolase/oxidoreductase"/>
    <property type="match status" value="1"/>
</dbReference>
<dbReference type="Gene3D" id="3.60.15.10">
    <property type="entry name" value="Ribonuclease Z/Hydroxyacylglutathione hydrolase-like"/>
    <property type="match status" value="1"/>
</dbReference>
<proteinExistence type="predicted"/>
<evidence type="ECO:0000313" key="6">
    <source>
        <dbReference type="Proteomes" id="UP000558113"/>
    </source>
</evidence>
<evidence type="ECO:0000256" key="1">
    <source>
        <dbReference type="ARBA" id="ARBA00034221"/>
    </source>
</evidence>